<protein>
    <submittedName>
        <fullName evidence="1">Uncharacterized protein</fullName>
    </submittedName>
</protein>
<dbReference type="Proteomes" id="UP001233999">
    <property type="component" value="Unassembled WGS sequence"/>
</dbReference>
<name>A0AAD8EJR5_DIPPU</name>
<reference evidence="1" key="1">
    <citation type="journal article" date="2023" name="IScience">
        <title>Live-bearing cockroach genome reveals convergent evolutionary mechanisms linked to viviparity in insects and beyond.</title>
        <authorList>
            <person name="Fouks B."/>
            <person name="Harrison M.C."/>
            <person name="Mikhailova A.A."/>
            <person name="Marchal E."/>
            <person name="English S."/>
            <person name="Carruthers M."/>
            <person name="Jennings E.C."/>
            <person name="Chiamaka E.L."/>
            <person name="Frigard R.A."/>
            <person name="Pippel M."/>
            <person name="Attardo G.M."/>
            <person name="Benoit J.B."/>
            <person name="Bornberg-Bauer E."/>
            <person name="Tobe S.S."/>
        </authorList>
    </citation>
    <scope>NUCLEOTIDE SEQUENCE</scope>
    <source>
        <strain evidence="1">Stay&amp;Tobe</strain>
    </source>
</reference>
<dbReference type="EMBL" id="JASPKZ010003834">
    <property type="protein sequence ID" value="KAJ9592514.1"/>
    <property type="molecule type" value="Genomic_DNA"/>
</dbReference>
<keyword evidence="2" id="KW-1185">Reference proteome</keyword>
<feature type="non-terminal residue" evidence="1">
    <location>
        <position position="1"/>
    </location>
</feature>
<accession>A0AAD8EJR5</accession>
<sequence length="51" mass="5927">NLNTGMTTIKTSKSFKSNFVFYMFLLNGYAKNFFNAILQEILKLSPVHHTR</sequence>
<evidence type="ECO:0000313" key="1">
    <source>
        <dbReference type="EMBL" id="KAJ9592514.1"/>
    </source>
</evidence>
<evidence type="ECO:0000313" key="2">
    <source>
        <dbReference type="Proteomes" id="UP001233999"/>
    </source>
</evidence>
<dbReference type="AlphaFoldDB" id="A0AAD8EJR5"/>
<proteinExistence type="predicted"/>
<feature type="non-terminal residue" evidence="1">
    <location>
        <position position="51"/>
    </location>
</feature>
<reference evidence="1" key="2">
    <citation type="submission" date="2023-05" db="EMBL/GenBank/DDBJ databases">
        <authorList>
            <person name="Fouks B."/>
        </authorList>
    </citation>
    <scope>NUCLEOTIDE SEQUENCE</scope>
    <source>
        <strain evidence="1">Stay&amp;Tobe</strain>
        <tissue evidence="1">Testes</tissue>
    </source>
</reference>
<gene>
    <name evidence="1" type="ORF">L9F63_015831</name>
</gene>
<comment type="caution">
    <text evidence="1">The sequence shown here is derived from an EMBL/GenBank/DDBJ whole genome shotgun (WGS) entry which is preliminary data.</text>
</comment>
<organism evidence="1 2">
    <name type="scientific">Diploptera punctata</name>
    <name type="common">Pacific beetle cockroach</name>
    <dbReference type="NCBI Taxonomy" id="6984"/>
    <lineage>
        <taxon>Eukaryota</taxon>
        <taxon>Metazoa</taxon>
        <taxon>Ecdysozoa</taxon>
        <taxon>Arthropoda</taxon>
        <taxon>Hexapoda</taxon>
        <taxon>Insecta</taxon>
        <taxon>Pterygota</taxon>
        <taxon>Neoptera</taxon>
        <taxon>Polyneoptera</taxon>
        <taxon>Dictyoptera</taxon>
        <taxon>Blattodea</taxon>
        <taxon>Blaberoidea</taxon>
        <taxon>Blaberidae</taxon>
        <taxon>Diplopterinae</taxon>
        <taxon>Diploptera</taxon>
    </lineage>
</organism>